<reference evidence="3 4" key="1">
    <citation type="journal article" date="2017" name="Antonie Van Leeuwenhoek">
        <title>Rhizobium rhizosphaerae sp. nov., a novel species isolated from rice rhizosphere.</title>
        <authorList>
            <person name="Zhao J.J."/>
            <person name="Zhang J."/>
            <person name="Zhang R.J."/>
            <person name="Zhang C.W."/>
            <person name="Yin H.Q."/>
            <person name="Zhang X.X."/>
        </authorList>
    </citation>
    <scope>NUCLEOTIDE SEQUENCE [LARGE SCALE GENOMIC DNA]</scope>
    <source>
        <strain evidence="3 4">S18K6</strain>
    </source>
</reference>
<dbReference type="InterPro" id="IPR007443">
    <property type="entry name" value="LpoA"/>
</dbReference>
<name>A0AAV3UUJ5_9ALTE</name>
<feature type="signal peptide" evidence="2">
    <location>
        <begin position="1"/>
        <end position="25"/>
    </location>
</feature>
<proteinExistence type="predicted"/>
<evidence type="ECO:0000256" key="1">
    <source>
        <dbReference type="ARBA" id="ARBA00023136"/>
    </source>
</evidence>
<dbReference type="GO" id="GO:0030234">
    <property type="term" value="F:enzyme regulator activity"/>
    <property type="evidence" value="ECO:0007669"/>
    <property type="project" value="TreeGrafter"/>
</dbReference>
<keyword evidence="1" id="KW-0472">Membrane</keyword>
<feature type="chain" id="PRO_5043988367" evidence="2">
    <location>
        <begin position="26"/>
        <end position="672"/>
    </location>
</feature>
<dbReference type="InterPro" id="IPR028082">
    <property type="entry name" value="Peripla_BP_I"/>
</dbReference>
<evidence type="ECO:0000256" key="2">
    <source>
        <dbReference type="SAM" id="SignalP"/>
    </source>
</evidence>
<dbReference type="Gene3D" id="1.25.40.650">
    <property type="match status" value="1"/>
</dbReference>
<sequence>MSALLMKLIRSVVVVSLVVFMASCADTPNKKHTVKRPDTKVVQPDQELNSQYYLNQAQRQYDASGDITQRNSLLLQAAASLQHEKNCNASIKLLNILTPELIHPDHQPQAQLLLAQCYMQLPTPAVAQAQKLITRLSKSQQDPAQISALQARIDEYQHAWLAASENLIAAGNLDQEHSLRLWHAIGNLTSKQDKQAVINEPRLKSWIELKAIVQQQGTHPEKLKTQVNQWQAKHASHPLANLLPDTLLSAMAQKAISPKRLAVLLPLTGRLASQGNAIKDGVVAAYLAQLNEPAGFSNESTLTNVELQFFDSALKTPEELKALVADFDVIIGPLLKEKIAKLITLLPEDKSVLALNRIDSIVSNMPASHLVDSNLSLADSAENTAASEPLPLQVQSQQDADLSDAMPQNKAPEVYYFSLAPEDEAIQLAKHIHTLGFRHPIVLAADTSTTQRMSDAFVKQWQHNAQQQDYVAPATGTFTDSKNMRKLVSELLDVAQSRQRVRQIELLTTTEVYAVERNRRDVDAIILFANPEQTELLNPIIESSLSPFAAREISVFASSRSYTLELTKNSIRDLRNLTFIDMPWMMPNNPWPALAKDVRALWPQSQDNLLRLFALGYDAYNLVPKLRHLKLLPIASVQGLSGDLSISADGEIHRVLPWAKVAQDRITPLAMD</sequence>
<dbReference type="Gene3D" id="3.40.50.2300">
    <property type="match status" value="2"/>
</dbReference>
<dbReference type="GO" id="GO:0031241">
    <property type="term" value="C:periplasmic side of cell outer membrane"/>
    <property type="evidence" value="ECO:0007669"/>
    <property type="project" value="TreeGrafter"/>
</dbReference>
<dbReference type="PANTHER" id="PTHR38038:SF1">
    <property type="entry name" value="PENICILLIN-BINDING PROTEIN ACTIVATOR LPOA"/>
    <property type="match status" value="1"/>
</dbReference>
<evidence type="ECO:0000313" key="3">
    <source>
        <dbReference type="EMBL" id="GAC08628.1"/>
    </source>
</evidence>
<gene>
    <name evidence="3" type="ORF">GCHA_0665</name>
</gene>
<protein>
    <submittedName>
        <fullName evidence="3">LppC putative lipoprotein</fullName>
    </submittedName>
</protein>
<dbReference type="GO" id="GO:0009252">
    <property type="term" value="P:peptidoglycan biosynthetic process"/>
    <property type="evidence" value="ECO:0007669"/>
    <property type="project" value="TreeGrafter"/>
</dbReference>
<organism evidence="3 4">
    <name type="scientific">Paraglaciecola chathamensis S18K6</name>
    <dbReference type="NCBI Taxonomy" id="1127672"/>
    <lineage>
        <taxon>Bacteria</taxon>
        <taxon>Pseudomonadati</taxon>
        <taxon>Pseudomonadota</taxon>
        <taxon>Gammaproteobacteria</taxon>
        <taxon>Alteromonadales</taxon>
        <taxon>Alteromonadaceae</taxon>
        <taxon>Paraglaciecola</taxon>
    </lineage>
</organism>
<comment type="caution">
    <text evidence="3">The sequence shown here is derived from an EMBL/GenBank/DDBJ whole genome shotgun (WGS) entry which is preliminary data.</text>
</comment>
<keyword evidence="3" id="KW-0449">Lipoprotein</keyword>
<accession>A0AAV3UUJ5</accession>
<dbReference type="EMBL" id="BAEM01000007">
    <property type="protein sequence ID" value="GAC08628.1"/>
    <property type="molecule type" value="Genomic_DNA"/>
</dbReference>
<dbReference type="Pfam" id="PF04348">
    <property type="entry name" value="LppC"/>
    <property type="match status" value="2"/>
</dbReference>
<dbReference type="SUPFAM" id="SSF53822">
    <property type="entry name" value="Periplasmic binding protein-like I"/>
    <property type="match status" value="1"/>
</dbReference>
<dbReference type="PROSITE" id="PS51257">
    <property type="entry name" value="PROKAR_LIPOPROTEIN"/>
    <property type="match status" value="1"/>
</dbReference>
<keyword evidence="2" id="KW-0732">Signal</keyword>
<dbReference type="AlphaFoldDB" id="A0AAV3UUJ5"/>
<dbReference type="CDD" id="cd06339">
    <property type="entry name" value="PBP1_YraM_LppC_lipoprotein-like"/>
    <property type="match status" value="1"/>
</dbReference>
<evidence type="ECO:0000313" key="4">
    <source>
        <dbReference type="Proteomes" id="UP000006320"/>
    </source>
</evidence>
<dbReference type="PANTHER" id="PTHR38038">
    <property type="entry name" value="PENICILLIN-BINDING PROTEIN ACTIVATOR LPOA"/>
    <property type="match status" value="1"/>
</dbReference>
<dbReference type="Proteomes" id="UP000006320">
    <property type="component" value="Unassembled WGS sequence"/>
</dbReference>